<dbReference type="Proteomes" id="UP000317648">
    <property type="component" value="Chromosome"/>
</dbReference>
<keyword evidence="4" id="KW-1185">Reference proteome</keyword>
<dbReference type="EMBL" id="CP036433">
    <property type="protein sequence ID" value="QDU97256.1"/>
    <property type="molecule type" value="Genomic_DNA"/>
</dbReference>
<dbReference type="Pfam" id="PF13360">
    <property type="entry name" value="PQQ_2"/>
    <property type="match status" value="2"/>
</dbReference>
<evidence type="ECO:0000259" key="2">
    <source>
        <dbReference type="Pfam" id="PF13360"/>
    </source>
</evidence>
<evidence type="ECO:0000313" key="4">
    <source>
        <dbReference type="Proteomes" id="UP000317648"/>
    </source>
</evidence>
<proteinExistence type="predicted"/>
<dbReference type="InterPro" id="IPR002372">
    <property type="entry name" value="PQQ_rpt_dom"/>
</dbReference>
<dbReference type="RefSeq" id="WP_145056043.1">
    <property type="nucleotide sequence ID" value="NZ_CP036433.1"/>
</dbReference>
<dbReference type="AlphaFoldDB" id="A0A518DZI8"/>
<dbReference type="InterPro" id="IPR011047">
    <property type="entry name" value="Quinoprotein_ADH-like_sf"/>
</dbReference>
<dbReference type="PANTHER" id="PTHR34512">
    <property type="entry name" value="CELL SURFACE PROTEIN"/>
    <property type="match status" value="1"/>
</dbReference>
<dbReference type="PANTHER" id="PTHR34512:SF30">
    <property type="entry name" value="OUTER MEMBRANE PROTEIN ASSEMBLY FACTOR BAMB"/>
    <property type="match status" value="1"/>
</dbReference>
<feature type="domain" description="Pyrrolo-quinoline quinone repeat" evidence="2">
    <location>
        <begin position="165"/>
        <end position="342"/>
    </location>
</feature>
<feature type="chain" id="PRO_5021975235" evidence="1">
    <location>
        <begin position="26"/>
        <end position="414"/>
    </location>
</feature>
<accession>A0A518DZI8</accession>
<dbReference type="SUPFAM" id="SSF50998">
    <property type="entry name" value="Quinoprotein alcohol dehydrogenase-like"/>
    <property type="match status" value="2"/>
</dbReference>
<organism evidence="3 4">
    <name type="scientific">Lignipirellula cremea</name>
    <dbReference type="NCBI Taxonomy" id="2528010"/>
    <lineage>
        <taxon>Bacteria</taxon>
        <taxon>Pseudomonadati</taxon>
        <taxon>Planctomycetota</taxon>
        <taxon>Planctomycetia</taxon>
        <taxon>Pirellulales</taxon>
        <taxon>Pirellulaceae</taxon>
        <taxon>Lignipirellula</taxon>
    </lineage>
</organism>
<feature type="domain" description="Pyrrolo-quinoline quinone repeat" evidence="2">
    <location>
        <begin position="53"/>
        <end position="150"/>
    </location>
</feature>
<feature type="signal peptide" evidence="1">
    <location>
        <begin position="1"/>
        <end position="25"/>
    </location>
</feature>
<dbReference type="SMART" id="SM00564">
    <property type="entry name" value="PQQ"/>
    <property type="match status" value="3"/>
</dbReference>
<protein>
    <submittedName>
        <fullName evidence="3">Outer membrane biogenesis protein BamB</fullName>
    </submittedName>
</protein>
<sequence precursor="true">MLSFPRWSFLVGGCLALFPVFTAQAVDSPQFLGAQRNGISAEKGVLPAWPADGPEVLWRSPVGEGMSAVAVAGDKVVTLRQIGGNQEVVALDAQTGDIRWRTPVGNAYENSQGDGPRATPTIAGERIFVFTGDGVLGAFQLSDGAKIWQKNVVMENRGQTADYGMACSPLVAGDLVIVQAGAPNATLVACDAATGEQKWKAGDGPAGYSSPVLLNVGGRQQIVALAGSQALGVSLEGKLLWEYDFETAYECNTASPIAIDGMVFLSAGENHGSVLLELRPRDDVFQPTEKWESLRGGSVLRSEWQTPVLIDGYLYGFDNVGSAGPVTHLTCLEAATGKRMWQETRFGKGNLIAVDGKLLMTTFTGELVLAKIDPQEYKELGRTRLTGPTRQAPVVANGRIYLRDNREVVCLSAK</sequence>
<evidence type="ECO:0000313" key="3">
    <source>
        <dbReference type="EMBL" id="QDU97256.1"/>
    </source>
</evidence>
<dbReference type="InterPro" id="IPR015943">
    <property type="entry name" value="WD40/YVTN_repeat-like_dom_sf"/>
</dbReference>
<gene>
    <name evidence="3" type="ORF">Pla8534_51010</name>
</gene>
<name>A0A518DZI8_9BACT</name>
<evidence type="ECO:0000256" key="1">
    <source>
        <dbReference type="SAM" id="SignalP"/>
    </source>
</evidence>
<dbReference type="Gene3D" id="2.130.10.10">
    <property type="entry name" value="YVTN repeat-like/Quinoprotein amine dehydrogenase"/>
    <property type="match status" value="2"/>
</dbReference>
<dbReference type="KEGG" id="lcre:Pla8534_51010"/>
<reference evidence="3 4" key="1">
    <citation type="submission" date="2019-02" db="EMBL/GenBank/DDBJ databases">
        <title>Deep-cultivation of Planctomycetes and their phenomic and genomic characterization uncovers novel biology.</title>
        <authorList>
            <person name="Wiegand S."/>
            <person name="Jogler M."/>
            <person name="Boedeker C."/>
            <person name="Pinto D."/>
            <person name="Vollmers J."/>
            <person name="Rivas-Marin E."/>
            <person name="Kohn T."/>
            <person name="Peeters S.H."/>
            <person name="Heuer A."/>
            <person name="Rast P."/>
            <person name="Oberbeckmann S."/>
            <person name="Bunk B."/>
            <person name="Jeske O."/>
            <person name="Meyerdierks A."/>
            <person name="Storesund J.E."/>
            <person name="Kallscheuer N."/>
            <person name="Luecker S."/>
            <person name="Lage O.M."/>
            <person name="Pohl T."/>
            <person name="Merkel B.J."/>
            <person name="Hornburger P."/>
            <person name="Mueller R.-W."/>
            <person name="Bruemmer F."/>
            <person name="Labrenz M."/>
            <person name="Spormann A.M."/>
            <person name="Op den Camp H."/>
            <person name="Overmann J."/>
            <person name="Amann R."/>
            <person name="Jetten M.S.M."/>
            <person name="Mascher T."/>
            <person name="Medema M.H."/>
            <person name="Devos D.P."/>
            <person name="Kaster A.-K."/>
            <person name="Ovreas L."/>
            <person name="Rohde M."/>
            <person name="Galperin M.Y."/>
            <person name="Jogler C."/>
        </authorList>
    </citation>
    <scope>NUCLEOTIDE SEQUENCE [LARGE SCALE GENOMIC DNA]</scope>
    <source>
        <strain evidence="3 4">Pla85_3_4</strain>
    </source>
</reference>
<keyword evidence="1" id="KW-0732">Signal</keyword>
<dbReference type="InterPro" id="IPR018391">
    <property type="entry name" value="PQQ_b-propeller_rpt"/>
</dbReference>
<dbReference type="OrthoDB" id="242013at2"/>